<dbReference type="STRING" id="568768.GCA_000406125_02808"/>
<dbReference type="Pfam" id="PF11356">
    <property type="entry name" value="T2SSC"/>
    <property type="match status" value="1"/>
</dbReference>
<dbReference type="InterPro" id="IPR001639">
    <property type="entry name" value="T2SS_protein-GspC"/>
</dbReference>
<evidence type="ECO:0000256" key="2">
    <source>
        <dbReference type="ARBA" id="ARBA00007986"/>
    </source>
</evidence>
<organism evidence="12 13">
    <name type="scientific">Dickeya poaceiphila</name>
    <dbReference type="NCBI Taxonomy" id="568768"/>
    <lineage>
        <taxon>Bacteria</taxon>
        <taxon>Pseudomonadati</taxon>
        <taxon>Pseudomonadota</taxon>
        <taxon>Gammaproteobacteria</taxon>
        <taxon>Enterobacterales</taxon>
        <taxon>Pectobacteriaceae</taxon>
        <taxon>Dickeya</taxon>
    </lineage>
</organism>
<accession>A0A5B8HGX8</accession>
<comment type="subcellular location">
    <subcellularLocation>
        <location evidence="1">Cell inner membrane</location>
    </subcellularLocation>
</comment>
<dbReference type="SUPFAM" id="SSF50156">
    <property type="entry name" value="PDZ domain-like"/>
    <property type="match status" value="1"/>
</dbReference>
<gene>
    <name evidence="12" type="primary">gspC</name>
    <name evidence="12" type="ORF">Dpoa569_0001069</name>
</gene>
<name>A0A5B8HGX8_9GAMM</name>
<evidence type="ECO:0000256" key="1">
    <source>
        <dbReference type="ARBA" id="ARBA00004533"/>
    </source>
</evidence>
<dbReference type="InterPro" id="IPR024961">
    <property type="entry name" value="T2SS_GspC_N"/>
</dbReference>
<dbReference type="RefSeq" id="WP_146411125.1">
    <property type="nucleotide sequence ID" value="NZ_CP042220.2"/>
</dbReference>
<dbReference type="EMBL" id="CP042220">
    <property type="protein sequence ID" value="QDX29325.1"/>
    <property type="molecule type" value="Genomic_DNA"/>
</dbReference>
<dbReference type="AlphaFoldDB" id="A0A5B8HGX8"/>
<feature type="transmembrane region" description="Helical" evidence="10">
    <location>
        <begin position="17"/>
        <end position="35"/>
    </location>
</feature>
<evidence type="ECO:0000256" key="6">
    <source>
        <dbReference type="ARBA" id="ARBA00022692"/>
    </source>
</evidence>
<keyword evidence="4" id="KW-1003">Cell membrane</keyword>
<dbReference type="Gene3D" id="2.30.30.830">
    <property type="match status" value="1"/>
</dbReference>
<dbReference type="GO" id="GO:0005886">
    <property type="term" value="C:plasma membrane"/>
    <property type="evidence" value="ECO:0007669"/>
    <property type="project" value="UniProtKB-SubCell"/>
</dbReference>
<dbReference type="Proteomes" id="UP000320591">
    <property type="component" value="Chromosome"/>
</dbReference>
<keyword evidence="13" id="KW-1185">Reference proteome</keyword>
<keyword evidence="7" id="KW-0653">Protein transport</keyword>
<comment type="similarity">
    <text evidence="2">Belongs to the GSP C family.</text>
</comment>
<evidence type="ECO:0000256" key="9">
    <source>
        <dbReference type="ARBA" id="ARBA00023136"/>
    </source>
</evidence>
<keyword evidence="5" id="KW-0997">Cell inner membrane</keyword>
<evidence type="ECO:0000256" key="10">
    <source>
        <dbReference type="SAM" id="Phobius"/>
    </source>
</evidence>
<dbReference type="Gene3D" id="2.30.42.10">
    <property type="match status" value="1"/>
</dbReference>
<keyword evidence="9 10" id="KW-0472">Membrane</keyword>
<keyword evidence="8 10" id="KW-1133">Transmembrane helix</keyword>
<evidence type="ECO:0000256" key="4">
    <source>
        <dbReference type="ARBA" id="ARBA00022475"/>
    </source>
</evidence>
<sequence>MSISKLPPLSPSVIRRILFYLLMLLFCQQLAMIFWRIGLPNSTPVASVQIIPAQAKQQPVTLNDFTLFGVSPEKSKAGTLDASQMGNLPPSTLNLSLTGVMAGSDASRSIAIISQGGEQFSRGVNEEVPGYNARIVSIQPDKVVLQYQGRYEVLGLYGQEETNPDGVVGAQVTEQLQQRASTAMSDYVSFSPAMNGSKLQGYRLSPGPKSDSFYRVGLQDNDMAVALNGLDLRDEEQAKKAMERMADVHNFTLTVERDGQRQDIYMELGGDE</sequence>
<evidence type="ECO:0000256" key="5">
    <source>
        <dbReference type="ARBA" id="ARBA00022519"/>
    </source>
</evidence>
<dbReference type="NCBIfam" id="TIGR01713">
    <property type="entry name" value="typeII_sec_gspC"/>
    <property type="match status" value="1"/>
</dbReference>
<feature type="domain" description="Type II secretion system protein GspC N-terminal" evidence="11">
    <location>
        <begin position="21"/>
        <end position="154"/>
    </location>
</feature>
<protein>
    <submittedName>
        <fullName evidence="12">Type II secretion system protein GspC</fullName>
    </submittedName>
</protein>
<dbReference type="PRINTS" id="PR00810">
    <property type="entry name" value="BCTERIALGSPC"/>
</dbReference>
<keyword evidence="3" id="KW-0813">Transport</keyword>
<dbReference type="GO" id="GO:0015628">
    <property type="term" value="P:protein secretion by the type II secretion system"/>
    <property type="evidence" value="ECO:0007669"/>
    <property type="project" value="InterPro"/>
</dbReference>
<evidence type="ECO:0000256" key="3">
    <source>
        <dbReference type="ARBA" id="ARBA00022448"/>
    </source>
</evidence>
<keyword evidence="6 10" id="KW-0812">Transmembrane</keyword>
<evidence type="ECO:0000259" key="11">
    <source>
        <dbReference type="Pfam" id="PF11356"/>
    </source>
</evidence>
<evidence type="ECO:0000313" key="13">
    <source>
        <dbReference type="Proteomes" id="UP000320591"/>
    </source>
</evidence>
<evidence type="ECO:0000313" key="12">
    <source>
        <dbReference type="EMBL" id="QDX29325.1"/>
    </source>
</evidence>
<reference evidence="12 13" key="1">
    <citation type="journal article" date="2019" name="Environ. Microbiol.">
        <title>The phytopathogenic nature of Dickeya aquatica 174/2 and the dynamic early evolution of Dickeya pathogenicity.</title>
        <authorList>
            <person name="Duprey A."/>
            <person name="Taib N."/>
            <person name="Leonard S."/>
            <person name="Garin T."/>
            <person name="Flandrois J.P."/>
            <person name="Nasser W."/>
            <person name="Brochier-Armanet C."/>
            <person name="Reverchon S."/>
        </authorList>
    </citation>
    <scope>NUCLEOTIDE SEQUENCE [LARGE SCALE GENOMIC DNA]</scope>
    <source>
        <strain evidence="12 13">NCPPB 569</strain>
    </source>
</reference>
<proteinExistence type="inferred from homology"/>
<dbReference type="PROSITE" id="PS01141">
    <property type="entry name" value="T2SP_C"/>
    <property type="match status" value="1"/>
</dbReference>
<evidence type="ECO:0000256" key="8">
    <source>
        <dbReference type="ARBA" id="ARBA00022989"/>
    </source>
</evidence>
<dbReference type="GO" id="GO:0015627">
    <property type="term" value="C:type II protein secretion system complex"/>
    <property type="evidence" value="ECO:0007669"/>
    <property type="project" value="InterPro"/>
</dbReference>
<dbReference type="KEGG" id="dic:Dpoa569_0001069"/>
<evidence type="ECO:0000256" key="7">
    <source>
        <dbReference type="ARBA" id="ARBA00022927"/>
    </source>
</evidence>
<dbReference type="InterPro" id="IPR036034">
    <property type="entry name" value="PDZ_sf"/>
</dbReference>